<accession>A0A4P7NCQ5</accession>
<dbReference type="OMA" id="CEYMVEC"/>
<dbReference type="VEuPathDB" id="FungiDB:M_BR32_EuGene_00127331"/>
<name>A0A4P7NCQ5_PYROR</name>
<protein>
    <submittedName>
        <fullName evidence="1">Uncharacterized protein</fullName>
    </submittedName>
</protein>
<sequence length="245" mass="25999">MKTSTSAVLAGLVAVATAAVQLEVRYSDRMVDVGTLDLMEVTRNAIYAEPGNERSILTDRTHQAITRTCKSAVENTPDVSVQVKMTGAWGRTPGLKNNEMRDGLVASIFEALKQVSDDTGYEVYSECRGLVWQESVAHVPEAACGRAAASGQTCDGPCRNAVASPGTTQCMKHDWGHRVPSVMRITAYIDDALQPDDLIFEFASTQNAQAGGCGIIGKIAGKLASFTIPVAGGLFSEGINILCAN</sequence>
<gene>
    <name evidence="1" type="ORF">PoMZ_03306</name>
</gene>
<evidence type="ECO:0000313" key="2">
    <source>
        <dbReference type="Proteomes" id="UP000294847"/>
    </source>
</evidence>
<dbReference type="AlphaFoldDB" id="A0A4P7NCQ5"/>
<reference evidence="1 2" key="1">
    <citation type="journal article" date="2019" name="Mol. Biol. Evol.">
        <title>Blast fungal genomes show frequent chromosomal changes, gene gains and losses, and effector gene turnover.</title>
        <authorList>
            <person name="Gomez Luciano L.B."/>
            <person name="Jason Tsai I."/>
            <person name="Chuma I."/>
            <person name="Tosa Y."/>
            <person name="Chen Y.H."/>
            <person name="Li J.Y."/>
            <person name="Li M.Y."/>
            <person name="Jade Lu M.Y."/>
            <person name="Nakayashiki H."/>
            <person name="Li W.H."/>
        </authorList>
    </citation>
    <scope>NUCLEOTIDE SEQUENCE [LARGE SCALE GENOMIC DNA]</scope>
    <source>
        <strain evidence="1">MZ5-1-6</strain>
    </source>
</reference>
<proteinExistence type="predicted"/>
<organism evidence="1 2">
    <name type="scientific">Pyricularia oryzae</name>
    <name type="common">Rice blast fungus</name>
    <name type="synonym">Magnaporthe oryzae</name>
    <dbReference type="NCBI Taxonomy" id="318829"/>
    <lineage>
        <taxon>Eukaryota</taxon>
        <taxon>Fungi</taxon>
        <taxon>Dikarya</taxon>
        <taxon>Ascomycota</taxon>
        <taxon>Pezizomycotina</taxon>
        <taxon>Sordariomycetes</taxon>
        <taxon>Sordariomycetidae</taxon>
        <taxon>Magnaporthales</taxon>
        <taxon>Pyriculariaceae</taxon>
        <taxon>Pyricularia</taxon>
    </lineage>
</organism>
<dbReference type="EMBL" id="CP034206">
    <property type="protein sequence ID" value="QBZ58354.1"/>
    <property type="molecule type" value="Genomic_DNA"/>
</dbReference>
<dbReference type="Proteomes" id="UP000294847">
    <property type="component" value="Chromosome 3"/>
</dbReference>
<evidence type="ECO:0000313" key="1">
    <source>
        <dbReference type="EMBL" id="QBZ58354.1"/>
    </source>
</evidence>